<proteinExistence type="predicted"/>
<gene>
    <name evidence="1" type="ORF">LACBIDRAFT_325155</name>
</gene>
<protein>
    <submittedName>
        <fullName evidence="1">Predicted protein</fullName>
    </submittedName>
</protein>
<dbReference type="InParanoid" id="B0D408"/>
<organism evidence="2">
    <name type="scientific">Laccaria bicolor (strain S238N-H82 / ATCC MYA-4686)</name>
    <name type="common">Bicoloured deceiver</name>
    <name type="synonym">Laccaria laccata var. bicolor</name>
    <dbReference type="NCBI Taxonomy" id="486041"/>
    <lineage>
        <taxon>Eukaryota</taxon>
        <taxon>Fungi</taxon>
        <taxon>Dikarya</taxon>
        <taxon>Basidiomycota</taxon>
        <taxon>Agaricomycotina</taxon>
        <taxon>Agaricomycetes</taxon>
        <taxon>Agaricomycetidae</taxon>
        <taxon>Agaricales</taxon>
        <taxon>Agaricineae</taxon>
        <taxon>Hydnangiaceae</taxon>
        <taxon>Laccaria</taxon>
    </lineage>
</organism>
<dbReference type="RefSeq" id="XP_001878697.1">
    <property type="nucleotide sequence ID" value="XM_001878662.1"/>
</dbReference>
<accession>B0D408</accession>
<evidence type="ECO:0000313" key="1">
    <source>
        <dbReference type="EMBL" id="EDR10247.1"/>
    </source>
</evidence>
<sequence>MRGTAPVRVHGVLCDKCGSEHLTFANIAMFTVQVEGKPLGCPEEGWRTGNTVVEYEVSRHQVVTDKRKRVMRLLLGVGTRRANVIQRIKGVFVFFSSIVTPSLPANLSFEHYRYPNRTIQELLSIIFQYVRIPKTLAGHDSQGRVQIFETRP</sequence>
<keyword evidence="2" id="KW-1185">Reference proteome</keyword>
<dbReference type="GeneID" id="6074406"/>
<name>B0D408_LACBS</name>
<dbReference type="KEGG" id="lbc:LACBIDRAFT_325155"/>
<dbReference type="EMBL" id="DS547097">
    <property type="protein sequence ID" value="EDR10247.1"/>
    <property type="molecule type" value="Genomic_DNA"/>
</dbReference>
<dbReference type="AlphaFoldDB" id="B0D408"/>
<reference evidence="1 2" key="1">
    <citation type="journal article" date="2008" name="Nature">
        <title>The genome of Laccaria bicolor provides insights into mycorrhizal symbiosis.</title>
        <authorList>
            <person name="Martin F."/>
            <person name="Aerts A."/>
            <person name="Ahren D."/>
            <person name="Brun A."/>
            <person name="Danchin E.G.J."/>
            <person name="Duchaussoy F."/>
            <person name="Gibon J."/>
            <person name="Kohler A."/>
            <person name="Lindquist E."/>
            <person name="Pereda V."/>
            <person name="Salamov A."/>
            <person name="Shapiro H.J."/>
            <person name="Wuyts J."/>
            <person name="Blaudez D."/>
            <person name="Buee M."/>
            <person name="Brokstein P."/>
            <person name="Canbaeck B."/>
            <person name="Cohen D."/>
            <person name="Courty P.E."/>
            <person name="Coutinho P.M."/>
            <person name="Delaruelle C."/>
            <person name="Detter J.C."/>
            <person name="Deveau A."/>
            <person name="DiFazio S."/>
            <person name="Duplessis S."/>
            <person name="Fraissinet-Tachet L."/>
            <person name="Lucic E."/>
            <person name="Frey-Klett P."/>
            <person name="Fourrey C."/>
            <person name="Feussner I."/>
            <person name="Gay G."/>
            <person name="Grimwood J."/>
            <person name="Hoegger P.J."/>
            <person name="Jain P."/>
            <person name="Kilaru S."/>
            <person name="Labbe J."/>
            <person name="Lin Y.C."/>
            <person name="Legue V."/>
            <person name="Le Tacon F."/>
            <person name="Marmeisse R."/>
            <person name="Melayah D."/>
            <person name="Montanini B."/>
            <person name="Muratet M."/>
            <person name="Nehls U."/>
            <person name="Niculita-Hirzel H."/>
            <person name="Oudot-Le Secq M.P."/>
            <person name="Peter M."/>
            <person name="Quesneville H."/>
            <person name="Rajashekar B."/>
            <person name="Reich M."/>
            <person name="Rouhier N."/>
            <person name="Schmutz J."/>
            <person name="Yin T."/>
            <person name="Chalot M."/>
            <person name="Henrissat B."/>
            <person name="Kuees U."/>
            <person name="Lucas S."/>
            <person name="Van de Peer Y."/>
            <person name="Podila G.K."/>
            <person name="Polle A."/>
            <person name="Pukkila P.J."/>
            <person name="Richardson P.M."/>
            <person name="Rouze P."/>
            <person name="Sanders I.R."/>
            <person name="Stajich J.E."/>
            <person name="Tunlid A."/>
            <person name="Tuskan G."/>
            <person name="Grigoriev I.V."/>
        </authorList>
    </citation>
    <scope>NUCLEOTIDE SEQUENCE [LARGE SCALE GENOMIC DNA]</scope>
    <source>
        <strain evidence="2">S238N-H82 / ATCC MYA-4686</strain>
    </source>
</reference>
<evidence type="ECO:0000313" key="2">
    <source>
        <dbReference type="Proteomes" id="UP000001194"/>
    </source>
</evidence>
<dbReference type="Proteomes" id="UP000001194">
    <property type="component" value="Unassembled WGS sequence"/>
</dbReference>
<dbReference type="HOGENOM" id="CLU_1722673_0_0_1"/>